<protein>
    <submittedName>
        <fullName evidence="1">841_t:CDS:1</fullName>
    </submittedName>
</protein>
<name>A0ACA9RGX4_9GLOM</name>
<evidence type="ECO:0000313" key="2">
    <source>
        <dbReference type="Proteomes" id="UP000789366"/>
    </source>
</evidence>
<feature type="non-terminal residue" evidence="1">
    <location>
        <position position="1"/>
    </location>
</feature>
<proteinExistence type="predicted"/>
<organism evidence="1 2">
    <name type="scientific">Cetraspora pellucida</name>
    <dbReference type="NCBI Taxonomy" id="1433469"/>
    <lineage>
        <taxon>Eukaryota</taxon>
        <taxon>Fungi</taxon>
        <taxon>Fungi incertae sedis</taxon>
        <taxon>Mucoromycota</taxon>
        <taxon>Glomeromycotina</taxon>
        <taxon>Glomeromycetes</taxon>
        <taxon>Diversisporales</taxon>
        <taxon>Gigasporaceae</taxon>
        <taxon>Cetraspora</taxon>
    </lineage>
</organism>
<evidence type="ECO:0000313" key="1">
    <source>
        <dbReference type="EMBL" id="CAG8793062.1"/>
    </source>
</evidence>
<dbReference type="Proteomes" id="UP000789366">
    <property type="component" value="Unassembled WGS sequence"/>
</dbReference>
<keyword evidence="2" id="KW-1185">Reference proteome</keyword>
<dbReference type="EMBL" id="CAJVPW010071113">
    <property type="protein sequence ID" value="CAG8793062.1"/>
    <property type="molecule type" value="Genomic_DNA"/>
</dbReference>
<gene>
    <name evidence="1" type="ORF">SPELUC_LOCUS17401</name>
</gene>
<accession>A0ACA9RGX4</accession>
<comment type="caution">
    <text evidence="1">The sequence shown here is derived from an EMBL/GenBank/DDBJ whole genome shotgun (WGS) entry which is preliminary data.</text>
</comment>
<sequence length="86" mass="10233">KILVAIDDSDNDQNEESNNNDLENTNKNRLFKNNNVITKKNNNPQVKIRRSQRVTRFRQTNIYSQKDQSFKKQPLKQSQKNKQSQK</sequence>
<reference evidence="1" key="1">
    <citation type="submission" date="2021-06" db="EMBL/GenBank/DDBJ databases">
        <authorList>
            <person name="Kallberg Y."/>
            <person name="Tangrot J."/>
            <person name="Rosling A."/>
        </authorList>
    </citation>
    <scope>NUCLEOTIDE SEQUENCE</scope>
    <source>
        <strain evidence="1">28 12/20/2015</strain>
    </source>
</reference>